<organism evidence="7 8">
    <name type="scientific">Viridothelium virens</name>
    <name type="common">Speckled blister lichen</name>
    <name type="synonym">Trypethelium virens</name>
    <dbReference type="NCBI Taxonomy" id="1048519"/>
    <lineage>
        <taxon>Eukaryota</taxon>
        <taxon>Fungi</taxon>
        <taxon>Dikarya</taxon>
        <taxon>Ascomycota</taxon>
        <taxon>Pezizomycotina</taxon>
        <taxon>Dothideomycetes</taxon>
        <taxon>Dothideomycetes incertae sedis</taxon>
        <taxon>Trypetheliales</taxon>
        <taxon>Trypetheliaceae</taxon>
        <taxon>Viridothelium</taxon>
    </lineage>
</organism>
<evidence type="ECO:0000256" key="2">
    <source>
        <dbReference type="ARBA" id="ARBA00010077"/>
    </source>
</evidence>
<protein>
    <recommendedName>
        <fullName evidence="5">Ribosome biogenesis regulatory protein</fullName>
    </recommendedName>
</protein>
<dbReference type="EMBL" id="ML991773">
    <property type="protein sequence ID" value="KAF2239305.1"/>
    <property type="molecule type" value="Genomic_DNA"/>
</dbReference>
<feature type="region of interest" description="Disordered" evidence="6">
    <location>
        <begin position="141"/>
        <end position="160"/>
    </location>
</feature>
<feature type="compositionally biased region" description="Acidic residues" evidence="6">
    <location>
        <begin position="1"/>
        <end position="28"/>
    </location>
</feature>
<feature type="region of interest" description="Disordered" evidence="6">
    <location>
        <begin position="1"/>
        <end position="56"/>
    </location>
</feature>
<evidence type="ECO:0000313" key="7">
    <source>
        <dbReference type="EMBL" id="KAF2239305.1"/>
    </source>
</evidence>
<comment type="similarity">
    <text evidence="2 5">Belongs to the RRS1 family.</text>
</comment>
<sequence length="259" mass="29446">MEMFEGFEDEDEDENEEEEEEDDDDDAEMSATLEQTDIADGSDENIERASKALPQLDPEAIWIPPVNSSIAQHELYTTKPTPYTYDLGNLTVYDPNPLPPFPTNADLDSTARAAAQSLIAELLTTRPIRRSADSVLINLPAPTTPLPREKSLPSAKPKTKWQEFAEKKGIAPKRKSERANLVFDEERKEWVPKWGYKGKNKEAEGEWLVEVDPEKEERDGEAGDKRREGRAARKERIKREERKRRANERRAVQGKGLAS</sequence>
<feature type="region of interest" description="Disordered" evidence="6">
    <location>
        <begin position="200"/>
        <end position="259"/>
    </location>
</feature>
<feature type="compositionally biased region" description="Acidic residues" evidence="6">
    <location>
        <begin position="205"/>
        <end position="214"/>
    </location>
</feature>
<keyword evidence="8" id="KW-1185">Reference proteome</keyword>
<reference evidence="7" key="1">
    <citation type="journal article" date="2020" name="Stud. Mycol.">
        <title>101 Dothideomycetes genomes: a test case for predicting lifestyles and emergence of pathogens.</title>
        <authorList>
            <person name="Haridas S."/>
            <person name="Albert R."/>
            <person name="Binder M."/>
            <person name="Bloem J."/>
            <person name="Labutti K."/>
            <person name="Salamov A."/>
            <person name="Andreopoulos B."/>
            <person name="Baker S."/>
            <person name="Barry K."/>
            <person name="Bills G."/>
            <person name="Bluhm B."/>
            <person name="Cannon C."/>
            <person name="Castanera R."/>
            <person name="Culley D."/>
            <person name="Daum C."/>
            <person name="Ezra D."/>
            <person name="Gonzalez J."/>
            <person name="Henrissat B."/>
            <person name="Kuo A."/>
            <person name="Liang C."/>
            <person name="Lipzen A."/>
            <person name="Lutzoni F."/>
            <person name="Magnuson J."/>
            <person name="Mondo S."/>
            <person name="Nolan M."/>
            <person name="Ohm R."/>
            <person name="Pangilinan J."/>
            <person name="Park H.-J."/>
            <person name="Ramirez L."/>
            <person name="Alfaro M."/>
            <person name="Sun H."/>
            <person name="Tritt A."/>
            <person name="Yoshinaga Y."/>
            <person name="Zwiers L.-H."/>
            <person name="Turgeon B."/>
            <person name="Goodwin S."/>
            <person name="Spatafora J."/>
            <person name="Crous P."/>
            <person name="Grigoriev I."/>
        </authorList>
    </citation>
    <scope>NUCLEOTIDE SEQUENCE</scope>
    <source>
        <strain evidence="7">Tuck. ex Michener</strain>
    </source>
</reference>
<gene>
    <name evidence="7" type="ORF">EV356DRAFT_563392</name>
</gene>
<dbReference type="Pfam" id="PF04939">
    <property type="entry name" value="RRS1"/>
    <property type="match status" value="1"/>
</dbReference>
<accession>A0A6A6HMG1</accession>
<evidence type="ECO:0000313" key="8">
    <source>
        <dbReference type="Proteomes" id="UP000800092"/>
    </source>
</evidence>
<keyword evidence="4 5" id="KW-0539">Nucleus</keyword>
<keyword evidence="3 5" id="KW-0690">Ribosome biogenesis</keyword>
<dbReference type="AlphaFoldDB" id="A0A6A6HMG1"/>
<evidence type="ECO:0000256" key="3">
    <source>
        <dbReference type="ARBA" id="ARBA00022517"/>
    </source>
</evidence>
<dbReference type="OrthoDB" id="28455at2759"/>
<comment type="function">
    <text evidence="5">Involved in ribosomal large subunit assembly.</text>
</comment>
<dbReference type="Proteomes" id="UP000800092">
    <property type="component" value="Unassembled WGS sequence"/>
</dbReference>
<evidence type="ECO:0000256" key="1">
    <source>
        <dbReference type="ARBA" id="ARBA00004123"/>
    </source>
</evidence>
<dbReference type="InterPro" id="IPR007023">
    <property type="entry name" value="Ribosom_reg"/>
</dbReference>
<feature type="compositionally biased region" description="Basic and acidic residues" evidence="6">
    <location>
        <begin position="215"/>
        <end position="240"/>
    </location>
</feature>
<dbReference type="GO" id="GO:0005634">
    <property type="term" value="C:nucleus"/>
    <property type="evidence" value="ECO:0007669"/>
    <property type="project" value="UniProtKB-SubCell"/>
</dbReference>
<name>A0A6A6HMG1_VIRVR</name>
<dbReference type="GO" id="GO:0042254">
    <property type="term" value="P:ribosome biogenesis"/>
    <property type="evidence" value="ECO:0007669"/>
    <property type="project" value="UniProtKB-KW"/>
</dbReference>
<evidence type="ECO:0000256" key="4">
    <source>
        <dbReference type="ARBA" id="ARBA00023242"/>
    </source>
</evidence>
<proteinExistence type="inferred from homology"/>
<evidence type="ECO:0000256" key="6">
    <source>
        <dbReference type="SAM" id="MobiDB-lite"/>
    </source>
</evidence>
<comment type="subcellular location">
    <subcellularLocation>
        <location evidence="1 5">Nucleus</location>
    </subcellularLocation>
</comment>
<evidence type="ECO:0000256" key="5">
    <source>
        <dbReference type="RuleBase" id="RU364132"/>
    </source>
</evidence>